<protein>
    <submittedName>
        <fullName evidence="8">Betaine/carnitine/choline family transporter</fullName>
    </submittedName>
</protein>
<comment type="subcellular location">
    <subcellularLocation>
        <location evidence="1">Cell membrane</location>
        <topology evidence="1">Multi-pass membrane protein</topology>
    </subcellularLocation>
</comment>
<feature type="transmembrane region" description="Helical" evidence="7">
    <location>
        <begin position="556"/>
        <end position="581"/>
    </location>
</feature>
<accession>A0A8S5SHM9</accession>
<sequence>MSYVHYRSGRLWTWQNFMNSQRKRQKTVRICNVTLTTYLVCCMTINSTFVHTLQTNLHCLKSTQCLTINKQIRRMTMKKIREQLAKFDKTILFIPAIIVIALGALITIFATQAETVIMAVRTFIGDKFGWYYLLFGLAAFLLLLYLAFSKVGKIRLGKETDKPMKLGTYGILIFTSTMAADILFYAMHEWTYYFNSSNALTGAGSTDQMLNSSTYTYFHWGLIPWAFYLVLAVVYGFMFFTRKKREAQGMGQMCLPLFEKTGRPKLANGLKSTTNVIAVVGLLLGTSTTFSVTTPLMTAIVCKLFGIASSPVISVVILCIIAIIYTAAVLVGHKGISIVAKITTILFSLLLALFFIMGNPLFILENGIQGIGNMFVNFFSMATWTDPARVSGGFVQDWTVFYWAYWIAWCVATPFFIAKISKGRTIKQVLLQGGTAGLLGTFASFTIFGGFGMSAQASGFDFAGMIASGASPAQCIIELICSKGSGFWYIALPLLLLTMFGLYASTFDALTDVVSSFSYKKLDIDASPSKPVKIYWALLFLVLPIALIFLDGTNHLLQSMAIIGAFLLTFIMMCIVISFFIELKRHNAKPNTDEEAENDTKQD</sequence>
<organism evidence="8">
    <name type="scientific">Phage sp. ctqZP6</name>
    <dbReference type="NCBI Taxonomy" id="2828010"/>
    <lineage>
        <taxon>Viruses</taxon>
    </lineage>
</organism>
<dbReference type="GO" id="GO:0022857">
    <property type="term" value="F:transmembrane transporter activity"/>
    <property type="evidence" value="ECO:0007669"/>
    <property type="project" value="InterPro"/>
</dbReference>
<dbReference type="GO" id="GO:0005886">
    <property type="term" value="C:plasma membrane"/>
    <property type="evidence" value="ECO:0007669"/>
    <property type="project" value="UniProtKB-SubCell"/>
</dbReference>
<feature type="transmembrane region" description="Helical" evidence="7">
    <location>
        <begin position="487"/>
        <end position="511"/>
    </location>
</feature>
<feature type="transmembrane region" description="Helical" evidence="7">
    <location>
        <begin position="130"/>
        <end position="148"/>
    </location>
</feature>
<feature type="transmembrane region" description="Helical" evidence="7">
    <location>
        <begin position="217"/>
        <end position="240"/>
    </location>
</feature>
<keyword evidence="6 7" id="KW-0472">Membrane</keyword>
<feature type="transmembrane region" description="Helical" evidence="7">
    <location>
        <begin position="273"/>
        <end position="292"/>
    </location>
</feature>
<feature type="transmembrane region" description="Helical" evidence="7">
    <location>
        <begin position="400"/>
        <end position="417"/>
    </location>
</feature>
<feature type="transmembrane region" description="Helical" evidence="7">
    <location>
        <begin position="169"/>
        <end position="187"/>
    </location>
</feature>
<evidence type="ECO:0000256" key="2">
    <source>
        <dbReference type="ARBA" id="ARBA00022448"/>
    </source>
</evidence>
<evidence type="ECO:0000256" key="5">
    <source>
        <dbReference type="ARBA" id="ARBA00022989"/>
    </source>
</evidence>
<keyword evidence="5 7" id="KW-1133">Transmembrane helix</keyword>
<proteinExistence type="predicted"/>
<keyword evidence="3" id="KW-1003">Cell membrane</keyword>
<evidence type="ECO:0000313" key="8">
    <source>
        <dbReference type="EMBL" id="DAF50556.1"/>
    </source>
</evidence>
<dbReference type="InterPro" id="IPR000060">
    <property type="entry name" value="BCCT_transptr"/>
</dbReference>
<reference evidence="8" key="1">
    <citation type="journal article" date="2021" name="Proc. Natl. Acad. Sci. U.S.A.">
        <title>A Catalog of Tens of Thousands of Viruses from Human Metagenomes Reveals Hidden Associations with Chronic Diseases.</title>
        <authorList>
            <person name="Tisza M.J."/>
            <person name="Buck C.B."/>
        </authorList>
    </citation>
    <scope>NUCLEOTIDE SEQUENCE</scope>
    <source>
        <strain evidence="8">CtqZP6</strain>
    </source>
</reference>
<feature type="transmembrane region" description="Helical" evidence="7">
    <location>
        <begin position="338"/>
        <end position="357"/>
    </location>
</feature>
<keyword evidence="4 7" id="KW-0812">Transmembrane</keyword>
<evidence type="ECO:0000256" key="4">
    <source>
        <dbReference type="ARBA" id="ARBA00022692"/>
    </source>
</evidence>
<feature type="transmembrane region" description="Helical" evidence="7">
    <location>
        <begin position="91"/>
        <end position="110"/>
    </location>
</feature>
<name>A0A8S5SHM9_9VIRU</name>
<feature type="transmembrane region" description="Helical" evidence="7">
    <location>
        <begin position="312"/>
        <end position="331"/>
    </location>
</feature>
<feature type="transmembrane region" description="Helical" evidence="7">
    <location>
        <begin position="429"/>
        <end position="451"/>
    </location>
</feature>
<dbReference type="PANTHER" id="PTHR30047:SF7">
    <property type="entry name" value="HIGH-AFFINITY CHOLINE TRANSPORT PROTEIN"/>
    <property type="match status" value="1"/>
</dbReference>
<evidence type="ECO:0000256" key="3">
    <source>
        <dbReference type="ARBA" id="ARBA00022475"/>
    </source>
</evidence>
<dbReference type="EMBL" id="BK032598">
    <property type="protein sequence ID" value="DAF50556.1"/>
    <property type="molecule type" value="Genomic_DNA"/>
</dbReference>
<evidence type="ECO:0000256" key="6">
    <source>
        <dbReference type="ARBA" id="ARBA00023136"/>
    </source>
</evidence>
<dbReference type="PANTHER" id="PTHR30047">
    <property type="entry name" value="HIGH-AFFINITY CHOLINE TRANSPORT PROTEIN-RELATED"/>
    <property type="match status" value="1"/>
</dbReference>
<evidence type="ECO:0000256" key="7">
    <source>
        <dbReference type="SAM" id="Phobius"/>
    </source>
</evidence>
<dbReference type="Pfam" id="PF02028">
    <property type="entry name" value="BCCT"/>
    <property type="match status" value="1"/>
</dbReference>
<keyword evidence="2" id="KW-0813">Transport</keyword>
<feature type="transmembrane region" description="Helical" evidence="7">
    <location>
        <begin position="532"/>
        <end position="550"/>
    </location>
</feature>
<evidence type="ECO:0000256" key="1">
    <source>
        <dbReference type="ARBA" id="ARBA00004651"/>
    </source>
</evidence>